<keyword evidence="1" id="KW-0472">Membrane</keyword>
<sequence>MDKPRFRLVFTPMGCAFLIIALVVLIRSLLSQNAYEITLSASALLFLLFLGVTGAWKASKLKTLEAGWKQPSPLTACAAEDWLITGLGVSVPLFFRLHFRVKGRFFPDGGSRSCPVFAETSASMGEDSAQLELDFPMSGLFQGEGFCRLRDIFGFYSFACGVDQKRAVRVRSEPCFAKKLPVSAQSGAEDRRNRTSTDEERYYMREYTPGDRFRDINWKSSEKIDALITRISPDNQEKVSVIEVYFRNYGPPEKPSLESLWLLDRAKARLSHFLRSLKEESDGMSASSYVFSVRAAQGSWEIEDSDDLESFLDELAALSFAAPQNEGAAPVGKGDLYVFSTACDTGLNGFLIACNPRPVSLFLTQPFIPLPLGEKTRNPSVKLFSRGTSLPRAASYYRAGSLAIK</sequence>
<keyword evidence="1" id="KW-1133">Transmembrane helix</keyword>
<proteinExistence type="predicted"/>
<dbReference type="EMBL" id="JN903693">
    <property type="protein sequence ID" value="AFK83728.1"/>
    <property type="molecule type" value="Genomic_DNA"/>
</dbReference>
<name>K7PFK1_9BACT</name>
<evidence type="ECO:0000256" key="1">
    <source>
        <dbReference type="SAM" id="Phobius"/>
    </source>
</evidence>
<feature type="transmembrane region" description="Helical" evidence="1">
    <location>
        <begin position="37"/>
        <end position="56"/>
    </location>
</feature>
<organism evidence="2">
    <name type="scientific">uncultured bacterium 35A20</name>
    <dbReference type="NCBI Taxonomy" id="1194347"/>
    <lineage>
        <taxon>Bacteria</taxon>
        <taxon>environmental samples</taxon>
    </lineage>
</organism>
<feature type="transmembrane region" description="Helical" evidence="1">
    <location>
        <begin position="6"/>
        <end position="25"/>
    </location>
</feature>
<reference evidence="2" key="1">
    <citation type="submission" date="2011-10" db="EMBL/GenBank/DDBJ databases">
        <authorList>
            <person name="Ning L."/>
        </authorList>
    </citation>
    <scope>NUCLEOTIDE SEQUENCE</scope>
</reference>
<keyword evidence="1" id="KW-0812">Transmembrane</keyword>
<reference evidence="2" key="2">
    <citation type="journal article" date="2013" name="Biotechnol. Bioeng.">
        <title>Biochemical characterization and crystal structure of a GH10 xylanase from termite gut bacteria reveal a novel structural feature and significance of its bacterial Ig-like domain.</title>
        <authorList>
            <person name="Han Q."/>
            <person name="Liu N."/>
            <person name="Robinson H."/>
            <person name="Cao L."/>
            <person name="Qian C."/>
            <person name="Wang Q."/>
            <person name="Xie L."/>
            <person name="Ding H."/>
            <person name="Wang Q."/>
            <person name="Huang Y."/>
            <person name="Li J."/>
            <person name="Zhou Z."/>
        </authorList>
    </citation>
    <scope>NUCLEOTIDE SEQUENCE</scope>
</reference>
<protein>
    <submittedName>
        <fullName evidence="2">Uncharacterized protein</fullName>
    </submittedName>
</protein>
<evidence type="ECO:0000313" key="2">
    <source>
        <dbReference type="EMBL" id="AFK83728.1"/>
    </source>
</evidence>
<dbReference type="AlphaFoldDB" id="K7PFK1"/>
<accession>K7PFK1</accession>